<proteinExistence type="predicted"/>
<evidence type="ECO:0000313" key="5">
    <source>
        <dbReference type="Proteomes" id="UP000596117"/>
    </source>
</evidence>
<dbReference type="EMBL" id="CP066026">
    <property type="protein sequence ID" value="QQB89366.1"/>
    <property type="molecule type" value="Genomic_DNA"/>
</dbReference>
<protein>
    <submittedName>
        <fullName evidence="2">Uncharacterized protein</fullName>
    </submittedName>
</protein>
<accession>A0A410NTX6</accession>
<reference evidence="3 5" key="2">
    <citation type="submission" date="2020-12" db="EMBL/GenBank/DDBJ databases">
        <title>FDA dAtabase for Regulatory Grade micrObial Sequences (FDA-ARGOS): Supporting development and validation of Infectious Disease Dx tests.</title>
        <authorList>
            <person name="Kerrigan L."/>
            <person name="Long C."/>
            <person name="Tallon L."/>
            <person name="Sadzewicz L."/>
            <person name="Zhao X."/>
            <person name="Boylan J."/>
            <person name="Ott S."/>
            <person name="Bowen H."/>
            <person name="Vavikolanu K."/>
            <person name="Mehta A."/>
            <person name="Aluvathingal J."/>
            <person name="Nadendla S."/>
            <person name="Yan Y."/>
            <person name="Sichtig H."/>
        </authorList>
    </citation>
    <scope>NUCLEOTIDE SEQUENCE [LARGE SCALE GENOMIC DNA]</scope>
    <source>
        <strain evidence="3 5">FDAARGOS_1026</strain>
    </source>
</reference>
<evidence type="ECO:0000313" key="4">
    <source>
        <dbReference type="Proteomes" id="UP000287388"/>
    </source>
</evidence>
<dbReference type="Proteomes" id="UP000596117">
    <property type="component" value="Chromosome"/>
</dbReference>
<organism evidence="2 4">
    <name type="scientific">Brevundimonas diminuta</name>
    <name type="common">Pseudomonas diminuta</name>
    <dbReference type="NCBI Taxonomy" id="293"/>
    <lineage>
        <taxon>Bacteria</taxon>
        <taxon>Pseudomonadati</taxon>
        <taxon>Pseudomonadota</taxon>
        <taxon>Alphaproteobacteria</taxon>
        <taxon>Caulobacterales</taxon>
        <taxon>Caulobacteraceae</taxon>
        <taxon>Brevundimonas</taxon>
    </lineage>
</organism>
<dbReference type="RefSeq" id="WP_128718977.1">
    <property type="nucleotide sequence ID" value="NZ_BJNC01000017.1"/>
</dbReference>
<evidence type="ECO:0000256" key="1">
    <source>
        <dbReference type="SAM" id="MobiDB-lite"/>
    </source>
</evidence>
<dbReference type="Proteomes" id="UP000287388">
    <property type="component" value="Chromosome"/>
</dbReference>
<sequence length="304" mass="31664">MTNRLTNAGALDGVSGWTATAGMTLSKDEAARGAPGRGVFRASGTSSSAGQSFAVTPASNVRADVQGVSVVEISLAAAAFVAGAAVPPFVRLVFFDASGAVLMAHDLTVRRPVLASWGVARDGLLDTYYRAWARIERPASAVSAAVEAGGRATGAGQAIEAVLLKPLIAEAPQGSQHPLLWSPGLHSNVDLKRPSWPGALREFGVGAGFEPKPGMIEFDAGPGRPMSRPITADAARKLSGQIRCDVVQRAMLEAFHATARSFWIVEPGSERLCVGSWAADGAPRLSETRGALHVMDVALWLETA</sequence>
<keyword evidence="5" id="KW-1185">Reference proteome</keyword>
<reference evidence="2 4" key="1">
    <citation type="submission" date="2019-01" db="EMBL/GenBank/DDBJ databases">
        <title>Brevundimonas diminuta Genome sequencing and assembly.</title>
        <authorList>
            <person name="Chen H."/>
        </authorList>
    </citation>
    <scope>NUCLEOTIDE SEQUENCE [LARGE SCALE GENOMIC DNA]</scope>
    <source>
        <strain evidence="2">ATCC</strain>
        <strain evidence="4">ATCC(B) 19146</strain>
    </source>
</reference>
<gene>
    <name evidence="2" type="ORF">EQG53_02290</name>
    <name evidence="3" type="ORF">I6H83_02670</name>
</gene>
<evidence type="ECO:0000313" key="2">
    <source>
        <dbReference type="EMBL" id="QAT13278.1"/>
    </source>
</evidence>
<dbReference type="EMBL" id="CP035093">
    <property type="protein sequence ID" value="QAT13278.1"/>
    <property type="molecule type" value="Genomic_DNA"/>
</dbReference>
<name>A0A410NTX6_BREDI</name>
<feature type="region of interest" description="Disordered" evidence="1">
    <location>
        <begin position="28"/>
        <end position="52"/>
    </location>
</feature>
<evidence type="ECO:0000313" key="3">
    <source>
        <dbReference type="EMBL" id="QQB89366.1"/>
    </source>
</evidence>
<feature type="compositionally biased region" description="Polar residues" evidence="1">
    <location>
        <begin position="43"/>
        <end position="52"/>
    </location>
</feature>
<dbReference type="KEGG" id="bdm:EQG53_02290"/>
<dbReference type="AlphaFoldDB" id="A0A410NTX6"/>